<organism evidence="1 2">
    <name type="scientific">Scylla paramamosain</name>
    <name type="common">Mud crab</name>
    <dbReference type="NCBI Taxonomy" id="85552"/>
    <lineage>
        <taxon>Eukaryota</taxon>
        <taxon>Metazoa</taxon>
        <taxon>Ecdysozoa</taxon>
        <taxon>Arthropoda</taxon>
        <taxon>Crustacea</taxon>
        <taxon>Multicrustacea</taxon>
        <taxon>Malacostraca</taxon>
        <taxon>Eumalacostraca</taxon>
        <taxon>Eucarida</taxon>
        <taxon>Decapoda</taxon>
        <taxon>Pleocyemata</taxon>
        <taxon>Brachyura</taxon>
        <taxon>Eubrachyura</taxon>
        <taxon>Portunoidea</taxon>
        <taxon>Portunidae</taxon>
        <taxon>Portuninae</taxon>
        <taxon>Scylla</taxon>
    </lineage>
</organism>
<dbReference type="Proteomes" id="UP001487740">
    <property type="component" value="Unassembled WGS sequence"/>
</dbReference>
<proteinExistence type="predicted"/>
<name>A0AAW0SW77_SCYPA</name>
<evidence type="ECO:0000313" key="1">
    <source>
        <dbReference type="EMBL" id="KAK8378487.1"/>
    </source>
</evidence>
<protein>
    <submittedName>
        <fullName evidence="1">Uncharacterized protein</fullName>
    </submittedName>
</protein>
<sequence length="84" mass="9951">MFEHYPRKTKRQETLQLKGQRGETQVVIHTWKHWLASIVRLFERGTRHCSPLGTLTINSSLKPRVINIPRPRQGMQGRYRDSQL</sequence>
<keyword evidence="2" id="KW-1185">Reference proteome</keyword>
<dbReference type="EMBL" id="JARAKH010000045">
    <property type="protein sequence ID" value="KAK8378487.1"/>
    <property type="molecule type" value="Genomic_DNA"/>
</dbReference>
<gene>
    <name evidence="1" type="ORF">O3P69_011183</name>
</gene>
<comment type="caution">
    <text evidence="1">The sequence shown here is derived from an EMBL/GenBank/DDBJ whole genome shotgun (WGS) entry which is preliminary data.</text>
</comment>
<dbReference type="AlphaFoldDB" id="A0AAW0SW77"/>
<evidence type="ECO:0000313" key="2">
    <source>
        <dbReference type="Proteomes" id="UP001487740"/>
    </source>
</evidence>
<accession>A0AAW0SW77</accession>
<reference evidence="1 2" key="1">
    <citation type="submission" date="2023-03" db="EMBL/GenBank/DDBJ databases">
        <title>High-quality genome of Scylla paramamosain provides insights in environmental adaptation.</title>
        <authorList>
            <person name="Zhang L."/>
        </authorList>
    </citation>
    <scope>NUCLEOTIDE SEQUENCE [LARGE SCALE GENOMIC DNA]</scope>
    <source>
        <strain evidence="1">LZ_2023a</strain>
        <tissue evidence="1">Muscle</tissue>
    </source>
</reference>